<sequence length="90" mass="9741">MKPTLVVKKCKLKVSRQKVGNLNSFDALNSIENDDKLGTNRGDSSLAGKGVASSSTGSTPIAKRIDKFERQLTGEKLLLVDDDEKPLPKV</sequence>
<feature type="region of interest" description="Disordered" evidence="1">
    <location>
        <begin position="30"/>
        <end position="59"/>
    </location>
</feature>
<evidence type="ECO:0000256" key="1">
    <source>
        <dbReference type="SAM" id="MobiDB-lite"/>
    </source>
</evidence>
<feature type="non-terminal residue" evidence="2">
    <location>
        <position position="90"/>
    </location>
</feature>
<proteinExistence type="predicted"/>
<dbReference type="EMBL" id="BKCJ011821718">
    <property type="protein sequence ID" value="GFD55780.1"/>
    <property type="molecule type" value="Genomic_DNA"/>
</dbReference>
<name>A0A699XBH6_TANCI</name>
<reference evidence="2" key="1">
    <citation type="journal article" date="2019" name="Sci. Rep.">
        <title>Draft genome of Tanacetum cinerariifolium, the natural source of mosquito coil.</title>
        <authorList>
            <person name="Yamashiro T."/>
            <person name="Shiraishi A."/>
            <person name="Satake H."/>
            <person name="Nakayama K."/>
        </authorList>
    </citation>
    <scope>NUCLEOTIDE SEQUENCE</scope>
</reference>
<accession>A0A699XBH6</accession>
<evidence type="ECO:0000313" key="2">
    <source>
        <dbReference type="EMBL" id="GFD55780.1"/>
    </source>
</evidence>
<dbReference type="AlphaFoldDB" id="A0A699XBH6"/>
<comment type="caution">
    <text evidence="2">The sequence shown here is derived from an EMBL/GenBank/DDBJ whole genome shotgun (WGS) entry which is preliminary data.</text>
</comment>
<organism evidence="2">
    <name type="scientific">Tanacetum cinerariifolium</name>
    <name type="common">Dalmatian daisy</name>
    <name type="synonym">Chrysanthemum cinerariifolium</name>
    <dbReference type="NCBI Taxonomy" id="118510"/>
    <lineage>
        <taxon>Eukaryota</taxon>
        <taxon>Viridiplantae</taxon>
        <taxon>Streptophyta</taxon>
        <taxon>Embryophyta</taxon>
        <taxon>Tracheophyta</taxon>
        <taxon>Spermatophyta</taxon>
        <taxon>Magnoliopsida</taxon>
        <taxon>eudicotyledons</taxon>
        <taxon>Gunneridae</taxon>
        <taxon>Pentapetalae</taxon>
        <taxon>asterids</taxon>
        <taxon>campanulids</taxon>
        <taxon>Asterales</taxon>
        <taxon>Asteraceae</taxon>
        <taxon>Asteroideae</taxon>
        <taxon>Anthemideae</taxon>
        <taxon>Anthemidinae</taxon>
        <taxon>Tanacetum</taxon>
    </lineage>
</organism>
<protein>
    <submittedName>
        <fullName evidence="2">Uncharacterized protein</fullName>
    </submittedName>
</protein>
<gene>
    <name evidence="2" type="ORF">Tci_927749</name>
</gene>